<feature type="transmembrane region" description="Helical" evidence="1">
    <location>
        <begin position="176"/>
        <end position="200"/>
    </location>
</feature>
<keyword evidence="1" id="KW-1133">Transmembrane helix</keyword>
<keyword evidence="1" id="KW-0812">Transmembrane</keyword>
<dbReference type="NCBIfam" id="NF033631">
    <property type="entry name" value="SLATT_5"/>
    <property type="match status" value="1"/>
</dbReference>
<evidence type="ECO:0000313" key="3">
    <source>
        <dbReference type="EMBL" id="QJP98776.1"/>
    </source>
</evidence>
<evidence type="ECO:0000313" key="4">
    <source>
        <dbReference type="Proteomes" id="UP000501648"/>
    </source>
</evidence>
<feature type="transmembrane region" description="Helical" evidence="1">
    <location>
        <begin position="31"/>
        <end position="51"/>
    </location>
</feature>
<gene>
    <name evidence="3" type="ORF">C798_00570</name>
</gene>
<reference evidence="3 4" key="1">
    <citation type="journal article" date="2012" name="J. Bacteriol.">
        <title>Genome sequence of the pathogenic Herbaspirillum seropedicae strain Os34, isolated from rice roots.</title>
        <authorList>
            <person name="Ye W."/>
            <person name="Ye S."/>
            <person name="Liu J."/>
            <person name="Chang S."/>
            <person name="Chen M."/>
            <person name="Zhu B."/>
            <person name="Guo L."/>
            <person name="An Q."/>
        </authorList>
    </citation>
    <scope>NUCLEOTIDE SEQUENCE [LARGE SCALE GENOMIC DNA]</scope>
    <source>
        <strain evidence="3 4">Os34</strain>
    </source>
</reference>
<keyword evidence="1" id="KW-0472">Membrane</keyword>
<sequence>MRAILQKLGTDSWRTSGARFNAARRLKRREFVANVSLALMSALTVIAAFVQRVYAEPSSNADNYLSVVSAGLGVVLLVISLIEWGTKSGNVAENLHQSAEKLNAFRRKIAIQIAVLDEGGTVAAAEVQLLTDEYFEIKAECPYNHAPHDDAYFRIFHPNEPGFPHPSLIVALWIRLVWHLSSVLYVTVLWAFLLCLAFPLKEPCFWTAVKAACH</sequence>
<dbReference type="RefSeq" id="WP_017455043.1">
    <property type="nucleotide sequence ID" value="NZ_CP008956.1"/>
</dbReference>
<dbReference type="Pfam" id="PF18160">
    <property type="entry name" value="SLATT_5"/>
    <property type="match status" value="1"/>
</dbReference>
<protein>
    <recommendedName>
        <fullName evidence="2">SMODS and SLOG-associating 2TM effector domain-containing protein</fullName>
    </recommendedName>
</protein>
<feature type="domain" description="SMODS and SLOG-associating 2TM effector" evidence="2">
    <location>
        <begin position="5"/>
        <end position="195"/>
    </location>
</feature>
<dbReference type="AlphaFoldDB" id="A0A6M3ZJD2"/>
<organism evidence="3 4">
    <name type="scientific">Herbaspirillum rubrisubalbicans Os34</name>
    <dbReference type="NCBI Taxonomy" id="1235827"/>
    <lineage>
        <taxon>Bacteria</taxon>
        <taxon>Pseudomonadati</taxon>
        <taxon>Pseudomonadota</taxon>
        <taxon>Betaproteobacteria</taxon>
        <taxon>Burkholderiales</taxon>
        <taxon>Oxalobacteraceae</taxon>
        <taxon>Herbaspirillum</taxon>
    </lineage>
</organism>
<dbReference type="InterPro" id="IPR041115">
    <property type="entry name" value="SLATT_5"/>
</dbReference>
<feature type="transmembrane region" description="Helical" evidence="1">
    <location>
        <begin position="63"/>
        <end position="82"/>
    </location>
</feature>
<dbReference type="EMBL" id="CP008956">
    <property type="protein sequence ID" value="QJP98776.1"/>
    <property type="molecule type" value="Genomic_DNA"/>
</dbReference>
<dbReference type="Proteomes" id="UP000501648">
    <property type="component" value="Chromosome"/>
</dbReference>
<accession>A0A6M3ZJD2</accession>
<evidence type="ECO:0000256" key="1">
    <source>
        <dbReference type="SAM" id="Phobius"/>
    </source>
</evidence>
<evidence type="ECO:0000259" key="2">
    <source>
        <dbReference type="Pfam" id="PF18160"/>
    </source>
</evidence>
<name>A0A6M3ZJD2_9BURK</name>
<proteinExistence type="predicted"/>